<evidence type="ECO:0000313" key="1">
    <source>
        <dbReference type="EMBL" id="KAK3048493.1"/>
    </source>
</evidence>
<proteinExistence type="predicted"/>
<reference evidence="1" key="1">
    <citation type="submission" date="2023-04" db="EMBL/GenBank/DDBJ databases">
        <title>Black Yeasts Isolated from many extreme environments.</title>
        <authorList>
            <person name="Coleine C."/>
            <person name="Stajich J.E."/>
            <person name="Selbmann L."/>
        </authorList>
    </citation>
    <scope>NUCLEOTIDE SEQUENCE</scope>
    <source>
        <strain evidence="1">CCFEE 5312</strain>
    </source>
</reference>
<dbReference type="Proteomes" id="UP001271007">
    <property type="component" value="Unassembled WGS sequence"/>
</dbReference>
<keyword evidence="2" id="KW-1185">Reference proteome</keyword>
<comment type="caution">
    <text evidence="1">The sequence shown here is derived from an EMBL/GenBank/DDBJ whole genome shotgun (WGS) entry which is preliminary data.</text>
</comment>
<sequence length="491" mass="54747">MYAPDPRDTIRPEQNYLSGVMPGNDGVDAALYGDPMPRKFAPLSHRRQDTITQGVASLHLDPKLHGLQPPLSLNTLVTTSAAENIPSIDDENLEMAVRYARITIQQGLLATYQEHLLTAYTDVKKQCQPDNGASVSHSLQAYRSRAASVNWAQIFGRIRESFDGFEPLVPVLSSLSIGEIQTMGNESYRARRTVSADHGPGSNVRTPTMEGGKVEEALNALGFLPTADAIGLWHGGVYLDAIYDPLDGVMVLMDRKTFGDVGRPDANPQLEAISEGRGSAFSEVVINAWDNCHRLKLSTAPPPSRSVWEGLWKKYNIVDINGTELKRMRSWLNYVVVTNIRHPSDLSIIRRCLHSRRAGPDGLGDFPTWDDPFFPRQTFTLGTWCFYALLSMQCFEDIVWTLINGKRTFGHKVIRSATIFQPTQQIMPGSGSKGYHSMTERPALLLEIVDFNTNHITDSERWVPLQKHALDPYGPFPNSDWQSIPIVHPPT</sequence>
<gene>
    <name evidence="1" type="ORF">LTR09_010157</name>
</gene>
<protein>
    <submittedName>
        <fullName evidence="1">Uncharacterized protein</fullName>
    </submittedName>
</protein>
<evidence type="ECO:0000313" key="2">
    <source>
        <dbReference type="Proteomes" id="UP001271007"/>
    </source>
</evidence>
<dbReference type="AlphaFoldDB" id="A0AAJ0G587"/>
<accession>A0AAJ0G587</accession>
<dbReference type="EMBL" id="JAWDJX010000048">
    <property type="protein sequence ID" value="KAK3048493.1"/>
    <property type="molecule type" value="Genomic_DNA"/>
</dbReference>
<organism evidence="1 2">
    <name type="scientific">Extremus antarcticus</name>
    <dbReference type="NCBI Taxonomy" id="702011"/>
    <lineage>
        <taxon>Eukaryota</taxon>
        <taxon>Fungi</taxon>
        <taxon>Dikarya</taxon>
        <taxon>Ascomycota</taxon>
        <taxon>Pezizomycotina</taxon>
        <taxon>Dothideomycetes</taxon>
        <taxon>Dothideomycetidae</taxon>
        <taxon>Mycosphaerellales</taxon>
        <taxon>Extremaceae</taxon>
        <taxon>Extremus</taxon>
    </lineage>
</organism>
<name>A0AAJ0G587_9PEZI</name>